<gene>
    <name evidence="13" type="ORF">BKA19_4249</name>
</gene>
<dbReference type="GO" id="GO:0003941">
    <property type="term" value="F:L-serine ammonia-lyase activity"/>
    <property type="evidence" value="ECO:0007669"/>
    <property type="project" value="TreeGrafter"/>
</dbReference>
<evidence type="ECO:0000256" key="7">
    <source>
        <dbReference type="ARBA" id="ARBA00022248"/>
    </source>
</evidence>
<dbReference type="InterPro" id="IPR050147">
    <property type="entry name" value="Ser/Thr_Dehydratase"/>
</dbReference>
<comment type="similarity">
    <text evidence="4">Belongs to the serine/threonine dehydratase family.</text>
</comment>
<dbReference type="CDD" id="cd04886">
    <property type="entry name" value="ACT_ThrD-II-like"/>
    <property type="match status" value="1"/>
</dbReference>
<dbReference type="Proteomes" id="UP000292507">
    <property type="component" value="Unassembled WGS sequence"/>
</dbReference>
<keyword evidence="9" id="KW-0028">Amino-acid biosynthesis</keyword>
<dbReference type="EMBL" id="SHKV01000001">
    <property type="protein sequence ID" value="RZU34480.1"/>
    <property type="molecule type" value="Genomic_DNA"/>
</dbReference>
<comment type="pathway">
    <text evidence="2">Amino-acid biosynthesis; L-isoleucine biosynthesis; 2-oxobutanoate from L-threonine: step 1/1.</text>
</comment>
<evidence type="ECO:0000256" key="3">
    <source>
        <dbReference type="ARBA" id="ARBA00004958"/>
    </source>
</evidence>
<sequence length="408" mass="42086">MVDPGSAPLVSGADVEAAAELLAGVVRRTPLEHSRGLADRVGGPVWLKCENLQRTGSFKIRGAYSRIARLTDEERARGVVAASAGNHAQGVALAARLLGTRATVYMPESAPLPKVAATEAYGARIEMFGQSLAEPLLAAADHAERTGAVFIHPFDHPDVIAGQGTVGLEVLEQCPEVATVLVCAGGGGLVSGMAAAVKARRPDVRVVAVQAEEAAAFPGSLAAGRPLALESMSTMADGIAVPRPTDLTFAHVQGLVDEVRTVSEEELSRALLFCLERAKLVVEPAGVAAVAAVLADPTAFAPPVVAVLSGGNIDPVLLLKVVQHGMAAAGRYLSLRLQVPDRPGSLAAVLAELAAVGANVLEVEHERTTARLGVGEVEVFVVLETRGPVHAGEVIAALRRGGYAVTTE</sequence>
<comment type="cofactor">
    <cofactor evidence="1">
        <name>pyridoxal 5'-phosphate</name>
        <dbReference type="ChEBI" id="CHEBI:597326"/>
    </cofactor>
</comment>
<name>A0A4Q7YBN4_9ACTN</name>
<evidence type="ECO:0000256" key="10">
    <source>
        <dbReference type="ARBA" id="ARBA00022898"/>
    </source>
</evidence>
<reference evidence="13 14" key="1">
    <citation type="submission" date="2019-02" db="EMBL/GenBank/DDBJ databases">
        <title>Sequencing the genomes of 1000 actinobacteria strains.</title>
        <authorList>
            <person name="Klenk H.-P."/>
        </authorList>
    </citation>
    <scope>NUCLEOTIDE SEQUENCE [LARGE SCALE GENOMIC DNA]</scope>
    <source>
        <strain evidence="13 14">DSM 44509</strain>
    </source>
</reference>
<dbReference type="NCBIfam" id="TIGR01127">
    <property type="entry name" value="ilvA_1Cterm"/>
    <property type="match status" value="1"/>
</dbReference>
<dbReference type="PROSITE" id="PS00165">
    <property type="entry name" value="DEHYDRATASE_SER_THR"/>
    <property type="match status" value="1"/>
</dbReference>
<evidence type="ECO:0000256" key="9">
    <source>
        <dbReference type="ARBA" id="ARBA00022624"/>
    </source>
</evidence>
<dbReference type="Pfam" id="PF00291">
    <property type="entry name" value="PALP"/>
    <property type="match status" value="1"/>
</dbReference>
<dbReference type="PANTHER" id="PTHR48078">
    <property type="entry name" value="THREONINE DEHYDRATASE, MITOCHONDRIAL-RELATED"/>
    <property type="match status" value="1"/>
</dbReference>
<evidence type="ECO:0000256" key="8">
    <source>
        <dbReference type="ARBA" id="ARBA00022533"/>
    </source>
</evidence>
<dbReference type="EC" id="4.3.1.19" evidence="6"/>
<evidence type="ECO:0000313" key="14">
    <source>
        <dbReference type="Proteomes" id="UP000292507"/>
    </source>
</evidence>
<organism evidence="13 14">
    <name type="scientific">Blastococcus saxobsidens</name>
    <dbReference type="NCBI Taxonomy" id="138336"/>
    <lineage>
        <taxon>Bacteria</taxon>
        <taxon>Bacillati</taxon>
        <taxon>Actinomycetota</taxon>
        <taxon>Actinomycetes</taxon>
        <taxon>Geodermatophilales</taxon>
        <taxon>Geodermatophilaceae</taxon>
        <taxon>Blastococcus</taxon>
    </lineage>
</organism>
<dbReference type="PANTHER" id="PTHR48078:SF6">
    <property type="entry name" value="L-THREONINE DEHYDRATASE CATABOLIC TDCB"/>
    <property type="match status" value="1"/>
</dbReference>
<dbReference type="InterPro" id="IPR036052">
    <property type="entry name" value="TrpB-like_PALP_sf"/>
</dbReference>
<dbReference type="InterPro" id="IPR044561">
    <property type="entry name" value="ACT_ThrD-II-like"/>
</dbReference>
<evidence type="ECO:0000256" key="5">
    <source>
        <dbReference type="ARBA" id="ARBA00011447"/>
    </source>
</evidence>
<evidence type="ECO:0000256" key="2">
    <source>
        <dbReference type="ARBA" id="ARBA00004810"/>
    </source>
</evidence>
<proteinExistence type="inferred from homology"/>
<dbReference type="GO" id="GO:0030170">
    <property type="term" value="F:pyridoxal phosphate binding"/>
    <property type="evidence" value="ECO:0007669"/>
    <property type="project" value="InterPro"/>
</dbReference>
<keyword evidence="8" id="KW-0021">Allosteric enzyme</keyword>
<keyword evidence="14" id="KW-1185">Reference proteome</keyword>
<dbReference type="SUPFAM" id="SSF53686">
    <property type="entry name" value="Tryptophan synthase beta subunit-like PLP-dependent enzymes"/>
    <property type="match status" value="1"/>
</dbReference>
<dbReference type="PROSITE" id="PS51671">
    <property type="entry name" value="ACT"/>
    <property type="match status" value="1"/>
</dbReference>
<accession>A0A4Q7YBN4</accession>
<dbReference type="AlphaFoldDB" id="A0A4Q7YBN4"/>
<evidence type="ECO:0000313" key="13">
    <source>
        <dbReference type="EMBL" id="RZU34480.1"/>
    </source>
</evidence>
<dbReference type="SUPFAM" id="SSF55021">
    <property type="entry name" value="ACT-like"/>
    <property type="match status" value="1"/>
</dbReference>
<dbReference type="InterPro" id="IPR001926">
    <property type="entry name" value="TrpB-like_PALP"/>
</dbReference>
<dbReference type="GO" id="GO:0009097">
    <property type="term" value="P:isoleucine biosynthetic process"/>
    <property type="evidence" value="ECO:0007669"/>
    <property type="project" value="UniProtKB-UniPathway"/>
</dbReference>
<evidence type="ECO:0000256" key="11">
    <source>
        <dbReference type="ARBA" id="ARBA00023239"/>
    </source>
</evidence>
<dbReference type="Gene3D" id="3.40.50.1100">
    <property type="match status" value="2"/>
</dbReference>
<dbReference type="InterPro" id="IPR005789">
    <property type="entry name" value="Thr_deHydtase_catblc"/>
</dbReference>
<comment type="subunit">
    <text evidence="5">In the native structure, TdcB is in a dimeric form, whereas in the TdcB-AMP complex, it exists in a tetrameric form (dimer of dimers).</text>
</comment>
<dbReference type="Pfam" id="PF01842">
    <property type="entry name" value="ACT"/>
    <property type="match status" value="1"/>
</dbReference>
<dbReference type="GO" id="GO:0006567">
    <property type="term" value="P:L-threonine catabolic process"/>
    <property type="evidence" value="ECO:0007669"/>
    <property type="project" value="InterPro"/>
</dbReference>
<dbReference type="InterPro" id="IPR045865">
    <property type="entry name" value="ACT-like_dom_sf"/>
</dbReference>
<dbReference type="GO" id="GO:0004794">
    <property type="term" value="F:threonine deaminase activity"/>
    <property type="evidence" value="ECO:0007669"/>
    <property type="project" value="UniProtKB-EC"/>
</dbReference>
<keyword evidence="9" id="KW-0412">Isoleucine biosynthesis</keyword>
<dbReference type="CDD" id="cd01562">
    <property type="entry name" value="Thr-dehyd"/>
    <property type="match status" value="1"/>
</dbReference>
<protein>
    <recommendedName>
        <fullName evidence="7">L-threonine dehydratase catabolic TdcB</fullName>
        <ecNumber evidence="6">4.3.1.19</ecNumber>
    </recommendedName>
</protein>
<comment type="caution">
    <text evidence="13">The sequence shown here is derived from an EMBL/GenBank/DDBJ whole genome shotgun (WGS) entry which is preliminary data.</text>
</comment>
<dbReference type="UniPathway" id="UPA00047">
    <property type="reaction ID" value="UER00054"/>
</dbReference>
<evidence type="ECO:0000259" key="12">
    <source>
        <dbReference type="PROSITE" id="PS51671"/>
    </source>
</evidence>
<comment type="pathway">
    <text evidence="3">Amino-acid degradation; L-threonine degradation via propanoate pathway; propanoate from L-threonine: step 1/4.</text>
</comment>
<evidence type="ECO:0000256" key="4">
    <source>
        <dbReference type="ARBA" id="ARBA00010869"/>
    </source>
</evidence>
<dbReference type="GO" id="GO:0006565">
    <property type="term" value="P:L-serine catabolic process"/>
    <property type="evidence" value="ECO:0007669"/>
    <property type="project" value="TreeGrafter"/>
</dbReference>
<evidence type="ECO:0000256" key="6">
    <source>
        <dbReference type="ARBA" id="ARBA00012096"/>
    </source>
</evidence>
<dbReference type="InterPro" id="IPR000634">
    <property type="entry name" value="Ser/Thr_deHydtase_PyrdxlP-BS"/>
</dbReference>
<dbReference type="RefSeq" id="WP_207225915.1">
    <property type="nucleotide sequence ID" value="NZ_POQT01000017.1"/>
</dbReference>
<feature type="domain" description="ACT" evidence="12">
    <location>
        <begin position="334"/>
        <end position="408"/>
    </location>
</feature>
<keyword evidence="11" id="KW-0456">Lyase</keyword>
<evidence type="ECO:0000256" key="1">
    <source>
        <dbReference type="ARBA" id="ARBA00001933"/>
    </source>
</evidence>
<keyword evidence="9" id="KW-0100">Branched-chain amino acid biosynthesis</keyword>
<keyword evidence="10" id="KW-0663">Pyridoxal phosphate</keyword>
<dbReference type="InterPro" id="IPR002912">
    <property type="entry name" value="ACT_dom"/>
</dbReference>
<dbReference type="FunFam" id="3.40.50.1100:FF:000007">
    <property type="entry name" value="L-threonine dehydratase catabolic TdcB"/>
    <property type="match status" value="1"/>
</dbReference>